<dbReference type="GO" id="GO:0004180">
    <property type="term" value="F:carboxypeptidase activity"/>
    <property type="evidence" value="ECO:0007669"/>
    <property type="project" value="UniProtKB-KW"/>
</dbReference>
<keyword evidence="10" id="KW-0645">Protease</keyword>
<dbReference type="InterPro" id="IPR013784">
    <property type="entry name" value="Carb-bd-like_fold"/>
</dbReference>
<keyword evidence="3" id="KW-1134">Transmembrane beta strand</keyword>
<dbReference type="GO" id="GO:0030246">
    <property type="term" value="F:carbohydrate binding"/>
    <property type="evidence" value="ECO:0007669"/>
    <property type="project" value="InterPro"/>
</dbReference>
<dbReference type="OrthoDB" id="9768147at2"/>
<keyword evidence="11" id="KW-1185">Reference proteome</keyword>
<evidence type="ECO:0000313" key="11">
    <source>
        <dbReference type="Proteomes" id="UP000294498"/>
    </source>
</evidence>
<comment type="subcellular location">
    <subcellularLocation>
        <location evidence="1">Cell outer membrane</location>
        <topology evidence="1">Multi-pass membrane protein</topology>
    </subcellularLocation>
</comment>
<protein>
    <submittedName>
        <fullName evidence="10">Carboxypeptidase family protein</fullName>
    </submittedName>
</protein>
<name>A0A4V3GKW7_9BACT</name>
<keyword evidence="10" id="KW-0121">Carboxypeptidase</keyword>
<dbReference type="InterPro" id="IPR057601">
    <property type="entry name" value="Oar-like_b-barrel"/>
</dbReference>
<dbReference type="PANTHER" id="PTHR30069">
    <property type="entry name" value="TONB-DEPENDENT OUTER MEMBRANE RECEPTOR"/>
    <property type="match status" value="1"/>
</dbReference>
<evidence type="ECO:0000256" key="3">
    <source>
        <dbReference type="ARBA" id="ARBA00022452"/>
    </source>
</evidence>
<evidence type="ECO:0000256" key="1">
    <source>
        <dbReference type="ARBA" id="ARBA00004571"/>
    </source>
</evidence>
<feature type="signal peptide" evidence="8">
    <location>
        <begin position="1"/>
        <end position="19"/>
    </location>
</feature>
<feature type="domain" description="TonB-dependent transporter Oar-like beta-barrel" evidence="9">
    <location>
        <begin position="360"/>
        <end position="1050"/>
    </location>
</feature>
<dbReference type="AlphaFoldDB" id="A0A4V3GKW7"/>
<evidence type="ECO:0000256" key="7">
    <source>
        <dbReference type="SAM" id="MobiDB-lite"/>
    </source>
</evidence>
<dbReference type="SUPFAM" id="SSF49452">
    <property type="entry name" value="Starch-binding domain-like"/>
    <property type="match status" value="1"/>
</dbReference>
<dbReference type="GO" id="GO:0009279">
    <property type="term" value="C:cell outer membrane"/>
    <property type="evidence" value="ECO:0007669"/>
    <property type="project" value="UniProtKB-SubCell"/>
</dbReference>
<dbReference type="SUPFAM" id="SSF56935">
    <property type="entry name" value="Porins"/>
    <property type="match status" value="1"/>
</dbReference>
<evidence type="ECO:0000256" key="2">
    <source>
        <dbReference type="ARBA" id="ARBA00022448"/>
    </source>
</evidence>
<feature type="domain" description="TonB-dependent transporter Oar-like beta-barrel" evidence="9">
    <location>
        <begin position="245"/>
        <end position="320"/>
    </location>
</feature>
<feature type="region of interest" description="Disordered" evidence="7">
    <location>
        <begin position="681"/>
        <end position="700"/>
    </location>
</feature>
<evidence type="ECO:0000256" key="5">
    <source>
        <dbReference type="ARBA" id="ARBA00023136"/>
    </source>
</evidence>
<dbReference type="PANTHER" id="PTHR30069:SF46">
    <property type="entry name" value="OAR PROTEIN"/>
    <property type="match status" value="1"/>
</dbReference>
<evidence type="ECO:0000256" key="6">
    <source>
        <dbReference type="ARBA" id="ARBA00023237"/>
    </source>
</evidence>
<dbReference type="Gene3D" id="2.60.40.1120">
    <property type="entry name" value="Carboxypeptidase-like, regulatory domain"/>
    <property type="match status" value="1"/>
</dbReference>
<dbReference type="RefSeq" id="WP_133999129.1">
    <property type="nucleotide sequence ID" value="NZ_SODV01000002.1"/>
</dbReference>
<dbReference type="EMBL" id="SODV01000002">
    <property type="protein sequence ID" value="TDW97242.1"/>
    <property type="molecule type" value="Genomic_DNA"/>
</dbReference>
<gene>
    <name evidence="10" type="ORF">EDB95_5088</name>
</gene>
<organism evidence="10 11">
    <name type="scientific">Dinghuibacter silviterrae</name>
    <dbReference type="NCBI Taxonomy" id="1539049"/>
    <lineage>
        <taxon>Bacteria</taxon>
        <taxon>Pseudomonadati</taxon>
        <taxon>Bacteroidota</taxon>
        <taxon>Chitinophagia</taxon>
        <taxon>Chitinophagales</taxon>
        <taxon>Chitinophagaceae</taxon>
        <taxon>Dinghuibacter</taxon>
    </lineage>
</organism>
<evidence type="ECO:0000313" key="10">
    <source>
        <dbReference type="EMBL" id="TDW97242.1"/>
    </source>
</evidence>
<keyword evidence="8" id="KW-0732">Signal</keyword>
<feature type="chain" id="PRO_5020855411" evidence="8">
    <location>
        <begin position="20"/>
        <end position="1092"/>
    </location>
</feature>
<dbReference type="Gene3D" id="2.40.170.20">
    <property type="entry name" value="TonB-dependent receptor, beta-barrel domain"/>
    <property type="match status" value="1"/>
</dbReference>
<dbReference type="Proteomes" id="UP000294498">
    <property type="component" value="Unassembled WGS sequence"/>
</dbReference>
<keyword evidence="5" id="KW-0472">Membrane</keyword>
<dbReference type="GO" id="GO:0015344">
    <property type="term" value="F:siderophore uptake transmembrane transporter activity"/>
    <property type="evidence" value="ECO:0007669"/>
    <property type="project" value="TreeGrafter"/>
</dbReference>
<keyword evidence="10" id="KW-0378">Hydrolase</keyword>
<dbReference type="InterPro" id="IPR039426">
    <property type="entry name" value="TonB-dep_rcpt-like"/>
</dbReference>
<dbReference type="Pfam" id="PF25183">
    <property type="entry name" value="OMP_b-brl_4"/>
    <property type="match status" value="2"/>
</dbReference>
<accession>A0A4V3GKW7</accession>
<proteinExistence type="predicted"/>
<comment type="caution">
    <text evidence="10">The sequence shown here is derived from an EMBL/GenBank/DDBJ whole genome shotgun (WGS) entry which is preliminary data.</text>
</comment>
<evidence type="ECO:0000259" key="9">
    <source>
        <dbReference type="Pfam" id="PF25183"/>
    </source>
</evidence>
<dbReference type="Pfam" id="PF13620">
    <property type="entry name" value="CarboxypepD_reg"/>
    <property type="match status" value="1"/>
</dbReference>
<sequence>MKLSTLFLFCTGVLLSLLAAGQETGGGLTGRILDTAGAPLAGATVTAVHQPSGTHYETVTSPDGRYHLPGLRVGGPYILSVSYAGMTPRTLDIDQVRLGETLTQNIALQPAVHEVAGVVIKAASAAPRANTFGAGLNIGRDQLRTMPTATRSITDMTRLVPQGSKDNSFAGSNFRYNNVTIDGAINNDAIGFSPSLGGQTGTSNMPGSSTRNNPISLDAIEDMQVYLSPYDVTLGNFSGGSINAVTRSGTNKVTGSIYTYGRNAAITGPDNTHQEQARKMPSDFHDYQVGARVGFPIVKNKVFFFTNEELTRRVDPIQQVAGSAASGGILSLADADSIRSHMINTYGIDPGTAGVYDVYSNSNKFFNRLDWNIGRRTQLVLRNNTMHSEAINMERDQFDFRFAGIGYQQVNNQTSTVAELKTRFNNRWSNSFVAGFTSIHDFRNPLSDPSIPQVQIVGRSPGSTIFLGTDREAAIFNQKQRTIEITDNVTWNLGRHTITMGTHDELYHISYGFVNSWNGRVTYQSIEDFLANNPERVQGNYNFANNARAYILAHPGAVFNVNLYSAYLQDEVQVSDRFKVTYGLRADYDVVPSKQPLSEKTRTAVSDPNFGFSYTYTQMNQINQSYLTRPEISPRIGFRADPRGDQRVILRGGLGIFTSRIPFAWLGYAFYNNGDTYGSFDQKTDGNPPAPFAPGTDPLKPNQGQPGIAGFIANQGRIVNNPNAGQTQVDLIDNHFIMPEVLRGSFAVDYTDRFGFKYTFEALYTKTLKDVLFQQVNIKDNPTYYAYDSALNQRKQPIFGGSINPQFANAYELSNTNRGYRYSLTAQVSRKFPNGFQAMAAYTFGHSMDISNGIRNSMESNWQVNQALNPNNPGLAPSNFDLRHRIVADAGYEVTWHGHWRTSVLLFFSAQSGAPFTYGFVNYTVQNTPQQVSLAYIPRVGESVNFFQSYTDKTGQYQTAAQQAAAFDAFIDSSPYLRSRRGDFTQRNAVTTPWNNDLDFHFGQEFGLGGSRVVSFTLDILNLTNLLDPNWGRVYFVPNTYNSTASVGLIPYIPARVSQGYPIYQFINPGKPYSVDFMASRWQMQAGVRYSF</sequence>
<keyword evidence="2" id="KW-0813">Transport</keyword>
<dbReference type="GO" id="GO:0044718">
    <property type="term" value="P:siderophore transmembrane transport"/>
    <property type="evidence" value="ECO:0007669"/>
    <property type="project" value="TreeGrafter"/>
</dbReference>
<evidence type="ECO:0000256" key="8">
    <source>
        <dbReference type="SAM" id="SignalP"/>
    </source>
</evidence>
<dbReference type="InterPro" id="IPR036942">
    <property type="entry name" value="Beta-barrel_TonB_sf"/>
</dbReference>
<keyword evidence="6" id="KW-0998">Cell outer membrane</keyword>
<reference evidence="10 11" key="1">
    <citation type="submission" date="2019-03" db="EMBL/GenBank/DDBJ databases">
        <title>Genomic Encyclopedia of Type Strains, Phase IV (KMG-IV): sequencing the most valuable type-strain genomes for metagenomic binning, comparative biology and taxonomic classification.</title>
        <authorList>
            <person name="Goeker M."/>
        </authorList>
    </citation>
    <scope>NUCLEOTIDE SEQUENCE [LARGE SCALE GENOMIC DNA]</scope>
    <source>
        <strain evidence="10 11">DSM 100059</strain>
    </source>
</reference>
<evidence type="ECO:0000256" key="4">
    <source>
        <dbReference type="ARBA" id="ARBA00022692"/>
    </source>
</evidence>
<keyword evidence="4" id="KW-0812">Transmembrane</keyword>